<keyword evidence="1" id="KW-0472">Membrane</keyword>
<proteinExistence type="predicted"/>
<keyword evidence="1" id="KW-1133">Transmembrane helix</keyword>
<protein>
    <recommendedName>
        <fullName evidence="4">Anti-sigma factor</fullName>
    </recommendedName>
</protein>
<accession>A0A370U6X4</accession>
<dbReference type="OrthoDB" id="5298046at2"/>
<name>A0A370U6X4_9GAMM</name>
<comment type="caution">
    <text evidence="2">The sequence shown here is derived from an EMBL/GenBank/DDBJ whole genome shotgun (WGS) entry which is preliminary data.</text>
</comment>
<evidence type="ECO:0000313" key="3">
    <source>
        <dbReference type="Proteomes" id="UP000254326"/>
    </source>
</evidence>
<evidence type="ECO:0000313" key="2">
    <source>
        <dbReference type="EMBL" id="RDL43529.1"/>
    </source>
</evidence>
<dbReference type="Proteomes" id="UP000254326">
    <property type="component" value="Unassembled WGS sequence"/>
</dbReference>
<reference evidence="2 3" key="1">
    <citation type="submission" date="2018-06" db="EMBL/GenBank/DDBJ databases">
        <title>Marinomonas sp. YLB-05 draft genome sequence.</title>
        <authorList>
            <person name="Yu L."/>
            <person name="Tang X."/>
        </authorList>
    </citation>
    <scope>NUCLEOTIDE SEQUENCE [LARGE SCALE GENOMIC DNA]</scope>
    <source>
        <strain evidence="2 3">YLB-05</strain>
    </source>
</reference>
<keyword evidence="3" id="KW-1185">Reference proteome</keyword>
<feature type="transmembrane region" description="Helical" evidence="1">
    <location>
        <begin position="97"/>
        <end position="118"/>
    </location>
</feature>
<keyword evidence="1" id="KW-0812">Transmembrane</keyword>
<dbReference type="RefSeq" id="WP_115468857.1">
    <property type="nucleotide sequence ID" value="NZ_QKRA01000007.1"/>
</dbReference>
<gene>
    <name evidence="2" type="ORF">DN730_14440</name>
</gene>
<evidence type="ECO:0000256" key="1">
    <source>
        <dbReference type="SAM" id="Phobius"/>
    </source>
</evidence>
<dbReference type="AlphaFoldDB" id="A0A370U6X4"/>
<sequence>MSGSLRYHNAVICDHLASQYVVGHMTPRVRNRVEALRVVSPELDKAIIHWSESFSTIHNALPDKQPDAKTWSQIEQQLFDHAAPREEKASIWRSLRFWRFTGVSASLASIVLAVMLFVHPPERTEDNALVNSTPQYIAVMSPTANRKDIRFVVNLYQKTEKTPSRLFIQWAESQPRAIKTRMHLWAKDKDTGQFAYIGLEPNDNVTWDLQKTTWQAVSSSSELFFTATKVRPTTENTLFSGPCIQLGNWKQNLI</sequence>
<organism evidence="2 3">
    <name type="scientific">Marinomonas piezotolerans</name>
    <dbReference type="NCBI Taxonomy" id="2213058"/>
    <lineage>
        <taxon>Bacteria</taxon>
        <taxon>Pseudomonadati</taxon>
        <taxon>Pseudomonadota</taxon>
        <taxon>Gammaproteobacteria</taxon>
        <taxon>Oceanospirillales</taxon>
        <taxon>Oceanospirillaceae</taxon>
        <taxon>Marinomonas</taxon>
    </lineage>
</organism>
<evidence type="ECO:0008006" key="4">
    <source>
        <dbReference type="Google" id="ProtNLM"/>
    </source>
</evidence>
<dbReference type="EMBL" id="QKRA01000007">
    <property type="protein sequence ID" value="RDL43529.1"/>
    <property type="molecule type" value="Genomic_DNA"/>
</dbReference>